<protein>
    <submittedName>
        <fullName evidence="2">Uncharacterized protein</fullName>
    </submittedName>
</protein>
<reference evidence="2" key="1">
    <citation type="submission" date="2022-07" db="EMBL/GenBank/DDBJ databases">
        <title>Chromosome-level genome of Muraenolepis orangiensis.</title>
        <authorList>
            <person name="Kim J."/>
        </authorList>
    </citation>
    <scope>NUCLEOTIDE SEQUENCE</scope>
    <source>
        <strain evidence="2">KU_S4_2022</strain>
        <tissue evidence="2">Muscle</tissue>
    </source>
</reference>
<gene>
    <name evidence="2" type="ORF">NHX12_025866</name>
</gene>
<sequence>MFRFNSPKSRFDTSTLGRPTPPPPPLETTTIEADGLDSNSILIPAAMNHSTSGGKGGAGVYREHL</sequence>
<organism evidence="2 3">
    <name type="scientific">Muraenolepis orangiensis</name>
    <name type="common">Patagonian moray cod</name>
    <dbReference type="NCBI Taxonomy" id="630683"/>
    <lineage>
        <taxon>Eukaryota</taxon>
        <taxon>Metazoa</taxon>
        <taxon>Chordata</taxon>
        <taxon>Craniata</taxon>
        <taxon>Vertebrata</taxon>
        <taxon>Euteleostomi</taxon>
        <taxon>Actinopterygii</taxon>
        <taxon>Neopterygii</taxon>
        <taxon>Teleostei</taxon>
        <taxon>Neoteleostei</taxon>
        <taxon>Acanthomorphata</taxon>
        <taxon>Zeiogadaria</taxon>
        <taxon>Gadariae</taxon>
        <taxon>Gadiformes</taxon>
        <taxon>Muraenolepidoidei</taxon>
        <taxon>Muraenolepididae</taxon>
        <taxon>Muraenolepis</taxon>
    </lineage>
</organism>
<feature type="region of interest" description="Disordered" evidence="1">
    <location>
        <begin position="44"/>
        <end position="65"/>
    </location>
</feature>
<feature type="region of interest" description="Disordered" evidence="1">
    <location>
        <begin position="1"/>
        <end position="31"/>
    </location>
</feature>
<name>A0A9Q0EFG5_9TELE</name>
<comment type="caution">
    <text evidence="2">The sequence shown here is derived from an EMBL/GenBank/DDBJ whole genome shotgun (WGS) entry which is preliminary data.</text>
</comment>
<dbReference type="EMBL" id="JANIIK010000042">
    <property type="protein sequence ID" value="KAJ3606345.1"/>
    <property type="molecule type" value="Genomic_DNA"/>
</dbReference>
<dbReference type="Proteomes" id="UP001148018">
    <property type="component" value="Unassembled WGS sequence"/>
</dbReference>
<dbReference type="AlphaFoldDB" id="A0A9Q0EFG5"/>
<evidence type="ECO:0000313" key="2">
    <source>
        <dbReference type="EMBL" id="KAJ3606345.1"/>
    </source>
</evidence>
<accession>A0A9Q0EFG5</accession>
<evidence type="ECO:0000256" key="1">
    <source>
        <dbReference type="SAM" id="MobiDB-lite"/>
    </source>
</evidence>
<evidence type="ECO:0000313" key="3">
    <source>
        <dbReference type="Proteomes" id="UP001148018"/>
    </source>
</evidence>
<keyword evidence="3" id="KW-1185">Reference proteome</keyword>
<proteinExistence type="predicted"/>